<dbReference type="NCBIfam" id="TIGR01662">
    <property type="entry name" value="HAD-SF-IIIA"/>
    <property type="match status" value="1"/>
</dbReference>
<dbReference type="Pfam" id="PF13419">
    <property type="entry name" value="HAD_2"/>
    <property type="match status" value="1"/>
</dbReference>
<comment type="caution">
    <text evidence="1">The sequence shown here is derived from an EMBL/GenBank/DDBJ whole genome shotgun (WGS) entry which is preliminary data.</text>
</comment>
<dbReference type="InterPro" id="IPR041492">
    <property type="entry name" value="HAD_2"/>
</dbReference>
<dbReference type="Gene3D" id="3.40.50.1000">
    <property type="entry name" value="HAD superfamily/HAD-like"/>
    <property type="match status" value="1"/>
</dbReference>
<reference evidence="1" key="2">
    <citation type="submission" date="2021-04" db="EMBL/GenBank/DDBJ databases">
        <authorList>
            <person name="Gilroy R."/>
        </authorList>
    </citation>
    <scope>NUCLEOTIDE SEQUENCE</scope>
    <source>
        <strain evidence="1">B5-657</strain>
    </source>
</reference>
<dbReference type="PANTHER" id="PTHR19288">
    <property type="entry name" value="4-NITROPHENYLPHOSPHATASE-RELATED"/>
    <property type="match status" value="1"/>
</dbReference>
<dbReference type="SUPFAM" id="SSF56784">
    <property type="entry name" value="HAD-like"/>
    <property type="match status" value="1"/>
</dbReference>
<proteinExistence type="predicted"/>
<dbReference type="GO" id="GO:0008962">
    <property type="term" value="F:phosphatidylglycerophosphatase activity"/>
    <property type="evidence" value="ECO:0007669"/>
    <property type="project" value="InterPro"/>
</dbReference>
<dbReference type="CDD" id="cd16416">
    <property type="entry name" value="HAD_BsYqeG-like"/>
    <property type="match status" value="1"/>
</dbReference>
<reference evidence="1" key="1">
    <citation type="journal article" date="2021" name="PeerJ">
        <title>Extensive microbial diversity within the chicken gut microbiome revealed by metagenomics and culture.</title>
        <authorList>
            <person name="Gilroy R."/>
            <person name="Ravi A."/>
            <person name="Getino M."/>
            <person name="Pursley I."/>
            <person name="Horton D.L."/>
            <person name="Alikhan N.F."/>
            <person name="Baker D."/>
            <person name="Gharbi K."/>
            <person name="Hall N."/>
            <person name="Watson M."/>
            <person name="Adriaenssens E.M."/>
            <person name="Foster-Nyarko E."/>
            <person name="Jarju S."/>
            <person name="Secka A."/>
            <person name="Antonio M."/>
            <person name="Oren A."/>
            <person name="Chaudhuri R.R."/>
            <person name="La Ragione R."/>
            <person name="Hildebrand F."/>
            <person name="Pallen M.J."/>
        </authorList>
    </citation>
    <scope>NUCLEOTIDE SEQUENCE</scope>
    <source>
        <strain evidence="1">B5-657</strain>
    </source>
</reference>
<dbReference type="NCBIfam" id="TIGR01668">
    <property type="entry name" value="YqeG_hyp_ppase"/>
    <property type="match status" value="1"/>
</dbReference>
<dbReference type="InterPro" id="IPR010021">
    <property type="entry name" value="PGPP1/Gep4"/>
</dbReference>
<gene>
    <name evidence="1" type="ORF">H9872_03545</name>
</gene>
<sequence>MIKKFYPTKALGSIYELPIEELKQRGIKGIIFDIDNTLVPYDEAEPTEKIISFFEALQEKGFKITLVSNNTEDRVVKFNEKLKVLALHKAQKPSRKSLKKALEMMHCQVDEAIIVGDQIFTDVYGGNRAGLKTYLVAPISDKDEWQTKIKRGLERQVIKSYNNWLKRQN</sequence>
<dbReference type="Proteomes" id="UP000824229">
    <property type="component" value="Unassembled WGS sequence"/>
</dbReference>
<dbReference type="EMBL" id="JAHLFQ010000069">
    <property type="protein sequence ID" value="MBU3803820.1"/>
    <property type="molecule type" value="Genomic_DNA"/>
</dbReference>
<protein>
    <submittedName>
        <fullName evidence="1">YqeG family HAD IIIA-type phosphatase</fullName>
    </submittedName>
</protein>
<name>A0A9E2KBG5_9FIRM</name>
<dbReference type="InterPro" id="IPR006439">
    <property type="entry name" value="HAD-SF_hydro_IA"/>
</dbReference>
<evidence type="ECO:0000313" key="1">
    <source>
        <dbReference type="EMBL" id="MBU3803820.1"/>
    </source>
</evidence>
<dbReference type="InterPro" id="IPR036412">
    <property type="entry name" value="HAD-like_sf"/>
</dbReference>
<organism evidence="1 2">
    <name type="scientific">Candidatus Cellulosilyticum pullistercoris</name>
    <dbReference type="NCBI Taxonomy" id="2838521"/>
    <lineage>
        <taxon>Bacteria</taxon>
        <taxon>Bacillati</taxon>
        <taxon>Bacillota</taxon>
        <taxon>Clostridia</taxon>
        <taxon>Lachnospirales</taxon>
        <taxon>Cellulosilyticaceae</taxon>
        <taxon>Cellulosilyticum</taxon>
    </lineage>
</organism>
<dbReference type="PANTHER" id="PTHR19288:SF25">
    <property type="entry name" value="PHOSPHATIDYLGLYCEROPHOSPHATASE GEP4, MITOCHONDRIAL"/>
    <property type="match status" value="1"/>
</dbReference>
<evidence type="ECO:0000313" key="2">
    <source>
        <dbReference type="Proteomes" id="UP000824229"/>
    </source>
</evidence>
<dbReference type="AlphaFoldDB" id="A0A9E2KBG5"/>
<dbReference type="InterPro" id="IPR006549">
    <property type="entry name" value="HAD-SF_hydro_IIIA"/>
</dbReference>
<dbReference type="GO" id="GO:0005737">
    <property type="term" value="C:cytoplasm"/>
    <property type="evidence" value="ECO:0007669"/>
    <property type="project" value="TreeGrafter"/>
</dbReference>
<dbReference type="NCBIfam" id="TIGR01549">
    <property type="entry name" value="HAD-SF-IA-v1"/>
    <property type="match status" value="1"/>
</dbReference>
<accession>A0A9E2KBG5</accession>
<dbReference type="InterPro" id="IPR023214">
    <property type="entry name" value="HAD_sf"/>
</dbReference>